<sequence>MSSSKHLPLFSLMGKPEAIIREDPVGQGDEMLKRLFSQ</sequence>
<keyword evidence="2" id="KW-1185">Reference proteome</keyword>
<evidence type="ECO:0000313" key="2">
    <source>
        <dbReference type="Proteomes" id="UP000199496"/>
    </source>
</evidence>
<name>A0A1H9G3X9_9GAMM</name>
<dbReference type="EMBL" id="FOFO01000032">
    <property type="protein sequence ID" value="SEQ44807.1"/>
    <property type="molecule type" value="Genomic_DNA"/>
</dbReference>
<proteinExistence type="predicted"/>
<gene>
    <name evidence="1" type="ORF">SAMN05421693_13219</name>
</gene>
<dbReference type="STRING" id="867345.SAMN05421693_13219"/>
<evidence type="ECO:0000313" key="1">
    <source>
        <dbReference type="EMBL" id="SEQ44807.1"/>
    </source>
</evidence>
<reference evidence="1 2" key="1">
    <citation type="submission" date="2016-10" db="EMBL/GenBank/DDBJ databases">
        <authorList>
            <person name="de Groot N.N."/>
        </authorList>
    </citation>
    <scope>NUCLEOTIDE SEQUENCE [LARGE SCALE GENOMIC DNA]</scope>
    <source>
        <strain evidence="1 2">B7-7</strain>
    </source>
</reference>
<accession>A0A1H9G3X9</accession>
<protein>
    <submittedName>
        <fullName evidence="1">Uncharacterized protein</fullName>
    </submittedName>
</protein>
<dbReference type="Proteomes" id="UP000199496">
    <property type="component" value="Unassembled WGS sequence"/>
</dbReference>
<dbReference type="AlphaFoldDB" id="A0A1H9G3X9"/>
<organism evidence="1 2">
    <name type="scientific">Ectothiorhodospira magna</name>
    <dbReference type="NCBI Taxonomy" id="867345"/>
    <lineage>
        <taxon>Bacteria</taxon>
        <taxon>Pseudomonadati</taxon>
        <taxon>Pseudomonadota</taxon>
        <taxon>Gammaproteobacteria</taxon>
        <taxon>Chromatiales</taxon>
        <taxon>Ectothiorhodospiraceae</taxon>
        <taxon>Ectothiorhodospira</taxon>
    </lineage>
</organism>